<gene>
    <name evidence="2" type="ORF">PXEA_LOCUS14083</name>
</gene>
<evidence type="ECO:0000256" key="1">
    <source>
        <dbReference type="SAM" id="MobiDB-lite"/>
    </source>
</evidence>
<protein>
    <submittedName>
        <fullName evidence="2">Uncharacterized protein</fullName>
    </submittedName>
</protein>
<feature type="compositionally biased region" description="Polar residues" evidence="1">
    <location>
        <begin position="10"/>
        <end position="19"/>
    </location>
</feature>
<proteinExistence type="predicted"/>
<evidence type="ECO:0000313" key="2">
    <source>
        <dbReference type="EMBL" id="VEL20643.1"/>
    </source>
</evidence>
<evidence type="ECO:0000313" key="3">
    <source>
        <dbReference type="Proteomes" id="UP000784294"/>
    </source>
</evidence>
<accession>A0A3S5CME7</accession>
<keyword evidence="3" id="KW-1185">Reference proteome</keyword>
<organism evidence="2 3">
    <name type="scientific">Protopolystoma xenopodis</name>
    <dbReference type="NCBI Taxonomy" id="117903"/>
    <lineage>
        <taxon>Eukaryota</taxon>
        <taxon>Metazoa</taxon>
        <taxon>Spiralia</taxon>
        <taxon>Lophotrochozoa</taxon>
        <taxon>Platyhelminthes</taxon>
        <taxon>Monogenea</taxon>
        <taxon>Polyopisthocotylea</taxon>
        <taxon>Polystomatidea</taxon>
        <taxon>Polystomatidae</taxon>
        <taxon>Protopolystoma</taxon>
    </lineage>
</organism>
<dbReference type="Proteomes" id="UP000784294">
    <property type="component" value="Unassembled WGS sequence"/>
</dbReference>
<sequence length="242" mass="27261">MKFLDFPFKQRSSPRSFSGQLAGKAPSVEQPLFATIPSASVAIPESGNYFPPMYPICYPDHQILTKQEARHLAKDKKAYKSPAVLGMVSKYPYLMWPKRAHACALPLFLPDGRLVVLPQSNSYLTSEKIINPSATGSQIYGERSQNEDSKDSKRGVVGGRHPGLARMNPLKEPPTSKQVKKAMENRANDLEARRAQEYVNVEGLSKRSFQQEELNLMRRNQNAFMKQGTFSCETFNNHIKVK</sequence>
<feature type="region of interest" description="Disordered" evidence="1">
    <location>
        <begin position="135"/>
        <end position="184"/>
    </location>
</feature>
<name>A0A3S5CME7_9PLAT</name>
<feature type="compositionally biased region" description="Basic and acidic residues" evidence="1">
    <location>
        <begin position="144"/>
        <end position="154"/>
    </location>
</feature>
<feature type="region of interest" description="Disordered" evidence="1">
    <location>
        <begin position="1"/>
        <end position="22"/>
    </location>
</feature>
<reference evidence="2" key="1">
    <citation type="submission" date="2018-11" db="EMBL/GenBank/DDBJ databases">
        <authorList>
            <consortium name="Pathogen Informatics"/>
        </authorList>
    </citation>
    <scope>NUCLEOTIDE SEQUENCE</scope>
</reference>
<dbReference type="AlphaFoldDB" id="A0A3S5CME7"/>
<comment type="caution">
    <text evidence="2">The sequence shown here is derived from an EMBL/GenBank/DDBJ whole genome shotgun (WGS) entry which is preliminary data.</text>
</comment>
<dbReference type="EMBL" id="CAAALY010047394">
    <property type="protein sequence ID" value="VEL20643.1"/>
    <property type="molecule type" value="Genomic_DNA"/>
</dbReference>